<evidence type="ECO:0000259" key="3">
    <source>
        <dbReference type="PROSITE" id="PS50853"/>
    </source>
</evidence>
<dbReference type="InterPro" id="IPR026444">
    <property type="entry name" value="Secre_tail"/>
</dbReference>
<evidence type="ECO:0000313" key="4">
    <source>
        <dbReference type="EMBL" id="MCH4553082.1"/>
    </source>
</evidence>
<feature type="domain" description="Fibronectin type-III" evidence="3">
    <location>
        <begin position="537"/>
        <end position="630"/>
    </location>
</feature>
<keyword evidence="1" id="KW-0732">Signal</keyword>
<reference evidence="4" key="1">
    <citation type="submission" date="2022-02" db="EMBL/GenBank/DDBJ databases">
        <title>Aestuariibaculum sp., a marine bacterium isolated from sediment in Guangxi.</title>
        <authorList>
            <person name="Ying J."/>
        </authorList>
    </citation>
    <scope>NUCLEOTIDE SEQUENCE</scope>
    <source>
        <strain evidence="4">L182</strain>
    </source>
</reference>
<dbReference type="SUPFAM" id="SSF50370">
    <property type="entry name" value="Ricin B-like lectins"/>
    <property type="match status" value="1"/>
</dbReference>
<evidence type="ECO:0000256" key="1">
    <source>
        <dbReference type="ARBA" id="ARBA00022729"/>
    </source>
</evidence>
<dbReference type="RefSeq" id="WP_240573532.1">
    <property type="nucleotide sequence ID" value="NZ_CP136709.1"/>
</dbReference>
<dbReference type="SUPFAM" id="SSF49265">
    <property type="entry name" value="Fibronectin type III"/>
    <property type="match status" value="1"/>
</dbReference>
<dbReference type="SMART" id="SM00458">
    <property type="entry name" value="RICIN"/>
    <property type="match status" value="1"/>
</dbReference>
<dbReference type="SUPFAM" id="SSF49899">
    <property type="entry name" value="Concanavalin A-like lectins/glucanases"/>
    <property type="match status" value="1"/>
</dbReference>
<dbReference type="SMART" id="SM00560">
    <property type="entry name" value="LamGL"/>
    <property type="match status" value="1"/>
</dbReference>
<organism evidence="4 5">
    <name type="scientific">Aestuariibaculum lutulentum</name>
    <dbReference type="NCBI Taxonomy" id="2920935"/>
    <lineage>
        <taxon>Bacteria</taxon>
        <taxon>Pseudomonadati</taxon>
        <taxon>Bacteroidota</taxon>
        <taxon>Flavobacteriia</taxon>
        <taxon>Flavobacteriales</taxon>
        <taxon>Flavobacteriaceae</taxon>
    </lineage>
</organism>
<comment type="caution">
    <text evidence="4">The sequence shown here is derived from an EMBL/GenBank/DDBJ whole genome shotgun (WGS) entry which is preliminary data.</text>
</comment>
<dbReference type="InterPro" id="IPR013320">
    <property type="entry name" value="ConA-like_dom_sf"/>
</dbReference>
<name>A0ABS9RJF5_9FLAO</name>
<dbReference type="InterPro" id="IPR006558">
    <property type="entry name" value="LamG-like"/>
</dbReference>
<dbReference type="InterPro" id="IPR003961">
    <property type="entry name" value="FN3_dom"/>
</dbReference>
<evidence type="ECO:0000313" key="5">
    <source>
        <dbReference type="Proteomes" id="UP001156141"/>
    </source>
</evidence>
<dbReference type="InterPro" id="IPR036116">
    <property type="entry name" value="FN3_sf"/>
</dbReference>
<proteinExistence type="predicted"/>
<protein>
    <submittedName>
        <fullName evidence="4">RICIN domain-containing protein</fullName>
    </submittedName>
</protein>
<dbReference type="Gene3D" id="2.80.10.50">
    <property type="match status" value="1"/>
</dbReference>
<evidence type="ECO:0000256" key="2">
    <source>
        <dbReference type="ARBA" id="ARBA00023157"/>
    </source>
</evidence>
<dbReference type="Gene3D" id="2.60.40.10">
    <property type="entry name" value="Immunoglobulins"/>
    <property type="match status" value="1"/>
</dbReference>
<dbReference type="Pfam" id="PF18962">
    <property type="entry name" value="Por_Secre_tail"/>
    <property type="match status" value="1"/>
</dbReference>
<dbReference type="NCBIfam" id="TIGR04183">
    <property type="entry name" value="Por_Secre_tail"/>
    <property type="match status" value="1"/>
</dbReference>
<dbReference type="Pfam" id="PF14200">
    <property type="entry name" value="RicinB_lectin_2"/>
    <property type="match status" value="1"/>
</dbReference>
<dbReference type="CDD" id="cd00161">
    <property type="entry name" value="beta-trefoil_Ricin-like"/>
    <property type="match status" value="1"/>
</dbReference>
<accession>A0ABS9RJF5</accession>
<dbReference type="InterPro" id="IPR013783">
    <property type="entry name" value="Ig-like_fold"/>
</dbReference>
<dbReference type="PROSITE" id="PS50231">
    <property type="entry name" value="RICIN_B_LECTIN"/>
    <property type="match status" value="1"/>
</dbReference>
<dbReference type="PROSITE" id="PS50853">
    <property type="entry name" value="FN3"/>
    <property type="match status" value="1"/>
</dbReference>
<dbReference type="EMBL" id="JAKVQD010000004">
    <property type="protein sequence ID" value="MCH4553082.1"/>
    <property type="molecule type" value="Genomic_DNA"/>
</dbReference>
<dbReference type="InterPro" id="IPR035992">
    <property type="entry name" value="Ricin_B-like_lectins"/>
</dbReference>
<dbReference type="InterPro" id="IPR000772">
    <property type="entry name" value="Ricin_B_lectin"/>
</dbReference>
<dbReference type="Pfam" id="PF13385">
    <property type="entry name" value="Laminin_G_3"/>
    <property type="match status" value="1"/>
</dbReference>
<gene>
    <name evidence="4" type="ORF">MKW35_10640</name>
</gene>
<sequence>MKTTKLLIVLILLSSIEIQCIYAQIASASDNLVVVPIADRKVPFNLSANGISKTIEFGPDLAWADMQNFRRNILFMGLDQIDIVRASFQPTYPLVNETDLTTEQINDLNNRLNLINTYVGPKTNLALNCDHPWVDNWYVGNPARWEQLIRTTAQKFIDAGHSIVTIGAFNEPDYGWGQGSAQDMYDITNLMNNNSFYDAIRLSGGNTLNCDEAQGWYDYLVPAGVDEGNTHQLAGSFNGFASFLQNVRANGHHATLDELHNIVEALVGYEYGMQTGIWWADIDLASGEMVKAFDGERLGYSEHRSNWTAAAVYRNPEGKVQAFGGTSERQAVTTTYNYLSKDRVVYYDGYGPQRSFVLELPGGTGYGQGQTNAERVINISWGDDIQPVINGTYKLVNRATGQVLEVAGDFNEAGVYQGNYSGKLTQQWEVFPVDSRVGGDFSYYRIKPVSSANRRLDLYGYSLEPGGKVSIWDNGPYGNQQWYLDYAEDGWFYIRSRESSYCAEINGSGNLVQGEKSNSQNQQWRFLPVDAPIEFDAPSIPTNLVAESRPTSVKLSWSASPESDVLGYDILRSQTMGGAYNTISRSVVTTEFVDNTVLAGETYFYVIKAVDQSLNQSNFSNEVTTSVNGANDMVVRLNLDSDTKDSTVNLNHAAINGGSFVSGINGEGAVSLNGSSDFMQLSSDIASYEELTISTWVKWAGFNVGQYLFEFSNGSDEYFYLSPSISGFTEFAIKHNGVEQKLNAAALPAGEWAHVAITIGDLGMFLYINGQVVAQSEIASIRPIDIMPFLNYLGVNTGNKKYFEGLVDDFRIYNYQMTPGTVGAIYNALSVEDDKLIANKINLWPVPADDFLNITTSEKSHLANYKLFLYSLNGKLLIEKQSHFSNNLQLDVSGLTSGLYILKMTSDTGNITKKIIVNH</sequence>
<keyword evidence="5" id="KW-1185">Reference proteome</keyword>
<keyword evidence="2" id="KW-1015">Disulfide bond</keyword>
<dbReference type="Gene3D" id="2.60.120.200">
    <property type="match status" value="1"/>
</dbReference>
<dbReference type="CDD" id="cd00063">
    <property type="entry name" value="FN3"/>
    <property type="match status" value="1"/>
</dbReference>
<dbReference type="Proteomes" id="UP001156141">
    <property type="component" value="Unassembled WGS sequence"/>
</dbReference>